<proteinExistence type="predicted"/>
<evidence type="ECO:0000313" key="1">
    <source>
        <dbReference type="EMBL" id="AUX27730.1"/>
    </source>
</evidence>
<dbReference type="Proteomes" id="UP000295781">
    <property type="component" value="Chromosome"/>
</dbReference>
<protein>
    <submittedName>
        <fullName evidence="1">Uncharacterized protein</fullName>
    </submittedName>
</protein>
<dbReference type="AlphaFoldDB" id="A0A4P2QD82"/>
<sequence>MRRALILVPGRLARSGRGTTLHVPVRSQLARRLN</sequence>
<dbReference type="EMBL" id="CP012670">
    <property type="protein sequence ID" value="AUX27730.1"/>
    <property type="molecule type" value="Genomic_DNA"/>
</dbReference>
<organism evidence="1 2">
    <name type="scientific">Sorangium cellulosum</name>
    <name type="common">Polyangium cellulosum</name>
    <dbReference type="NCBI Taxonomy" id="56"/>
    <lineage>
        <taxon>Bacteria</taxon>
        <taxon>Pseudomonadati</taxon>
        <taxon>Myxococcota</taxon>
        <taxon>Polyangia</taxon>
        <taxon>Polyangiales</taxon>
        <taxon>Polyangiaceae</taxon>
        <taxon>Sorangium</taxon>
    </lineage>
</organism>
<gene>
    <name evidence="1" type="ORF">SOCEGT47_083280</name>
</gene>
<reference evidence="1 2" key="1">
    <citation type="submission" date="2015-09" db="EMBL/GenBank/DDBJ databases">
        <title>Sorangium comparison.</title>
        <authorList>
            <person name="Zaburannyi N."/>
            <person name="Bunk B."/>
            <person name="Overmann J."/>
            <person name="Mueller R."/>
        </authorList>
    </citation>
    <scope>NUCLEOTIDE SEQUENCE [LARGE SCALE GENOMIC DNA]</scope>
    <source>
        <strain evidence="1 2">So ceGT47</strain>
    </source>
</reference>
<evidence type="ECO:0000313" key="2">
    <source>
        <dbReference type="Proteomes" id="UP000295781"/>
    </source>
</evidence>
<name>A0A4P2QD82_SORCE</name>
<accession>A0A4P2QD82</accession>